<dbReference type="PANTHER" id="PTHR46141">
    <property type="entry name" value="SODIUM LEAK CHANNEL NON-SELECTIVE PROTEIN"/>
    <property type="match status" value="1"/>
</dbReference>
<dbReference type="Pfam" id="PF00520">
    <property type="entry name" value="Ion_trans"/>
    <property type="match status" value="2"/>
</dbReference>
<evidence type="ECO:0000256" key="2">
    <source>
        <dbReference type="ARBA" id="ARBA00022692"/>
    </source>
</evidence>
<feature type="domain" description="Ion transport" evidence="7">
    <location>
        <begin position="529"/>
        <end position="736"/>
    </location>
</feature>
<dbReference type="AlphaFoldDB" id="A0A1Y3F2U2"/>
<dbReference type="Gene3D" id="1.10.287.70">
    <property type="match status" value="2"/>
</dbReference>
<evidence type="ECO:0000256" key="6">
    <source>
        <dbReference type="SAM" id="Phobius"/>
    </source>
</evidence>
<evidence type="ECO:0000256" key="4">
    <source>
        <dbReference type="ARBA" id="ARBA00023136"/>
    </source>
</evidence>
<evidence type="ECO:0000256" key="3">
    <source>
        <dbReference type="ARBA" id="ARBA00022989"/>
    </source>
</evidence>
<protein>
    <submittedName>
        <fullName evidence="8">Transporter, cation channel family protein</fullName>
    </submittedName>
</protein>
<evidence type="ECO:0000259" key="7">
    <source>
        <dbReference type="Pfam" id="PF00520"/>
    </source>
</evidence>
<dbReference type="GO" id="GO:0032230">
    <property type="term" value="P:positive regulation of synaptic transmission, GABAergic"/>
    <property type="evidence" value="ECO:0007669"/>
    <property type="project" value="TreeGrafter"/>
</dbReference>
<evidence type="ECO:0000313" key="8">
    <source>
        <dbReference type="EMBL" id="OUC49989.1"/>
    </source>
</evidence>
<dbReference type="PANTHER" id="PTHR46141:SF1">
    <property type="entry name" value="SODIUM LEAK CHANNEL NALCN"/>
    <property type="match status" value="1"/>
</dbReference>
<keyword evidence="2 6" id="KW-0812">Transmembrane</keyword>
<keyword evidence="3 6" id="KW-1133">Transmembrane helix</keyword>
<evidence type="ECO:0000313" key="9">
    <source>
        <dbReference type="Proteomes" id="UP000243006"/>
    </source>
</evidence>
<dbReference type="GO" id="GO:0005261">
    <property type="term" value="F:monoatomic cation channel activity"/>
    <property type="evidence" value="ECO:0007669"/>
    <property type="project" value="InterPro"/>
</dbReference>
<feature type="transmembrane region" description="Helical" evidence="6">
    <location>
        <begin position="632"/>
        <end position="649"/>
    </location>
</feature>
<feature type="domain" description="Ion transport" evidence="7">
    <location>
        <begin position="315"/>
        <end position="476"/>
    </location>
</feature>
<dbReference type="InterPro" id="IPR005821">
    <property type="entry name" value="Ion_trans_dom"/>
</dbReference>
<dbReference type="InterPro" id="IPR028823">
    <property type="entry name" value="NALCN"/>
</dbReference>
<dbReference type="SUPFAM" id="SSF81324">
    <property type="entry name" value="Voltage-gated potassium channels"/>
    <property type="match status" value="2"/>
</dbReference>
<accession>A0A1Y3F2U2</accession>
<dbReference type="InterPro" id="IPR027359">
    <property type="entry name" value="Volt_channel_dom_sf"/>
</dbReference>
<dbReference type="Gene3D" id="1.20.120.350">
    <property type="entry name" value="Voltage-gated potassium channels. Chain C"/>
    <property type="match status" value="1"/>
</dbReference>
<evidence type="ECO:0000256" key="1">
    <source>
        <dbReference type="ARBA" id="ARBA00004141"/>
    </source>
</evidence>
<evidence type="ECO:0000256" key="5">
    <source>
        <dbReference type="SAM" id="MobiDB-lite"/>
    </source>
</evidence>
<feature type="transmembrane region" description="Helical" evidence="6">
    <location>
        <begin position="534"/>
        <end position="552"/>
    </location>
</feature>
<proteinExistence type="predicted"/>
<feature type="transmembrane region" description="Helical" evidence="6">
    <location>
        <begin position="670"/>
        <end position="694"/>
    </location>
</feature>
<feature type="region of interest" description="Disordered" evidence="5">
    <location>
        <begin position="1"/>
        <end position="20"/>
    </location>
</feature>
<dbReference type="Proteomes" id="UP000243006">
    <property type="component" value="Unassembled WGS sequence"/>
</dbReference>
<keyword evidence="4 6" id="KW-0472">Membrane</keyword>
<feature type="compositionally biased region" description="Basic and acidic residues" evidence="5">
    <location>
        <begin position="1"/>
        <end position="18"/>
    </location>
</feature>
<feature type="transmembrane region" description="Helical" evidence="6">
    <location>
        <begin position="368"/>
        <end position="387"/>
    </location>
</feature>
<gene>
    <name evidence="8" type="ORF">D917_04881</name>
</gene>
<sequence length="982" mass="114112">MDEELKKVKQLKAREHTTSSRNKLPLRLRVFTHFPDRPQMVTVKRIPNEFPLPKIRDSFTRQYANDDQEELEDEREKSRTYNYRVPNDGMKKLRARKQTKIRQIGHLSAITGVTYVLNDSNKTRLMLSDSFGILPTSNLISNRKPSSFESRNRKHAKPPGGTKIKQIYQHLKENGDLFSPDDLSEKKEKSQGEIDIKAIQQKKRQAEMASRLEEEMKENHPYFDKPLFVLNREHKIRKICQLIVYSKYMPTKTDPITQKPVLRKHQEIHELFGMMTYLDWTMFFLTCVSCISMLFEKPWPLDGRHLIMNNGYLQTSLIFLIWMPKHVQPNSGAQLFMIFRAMRPLRIYTLVPHIRRVVVELFKGFREILLVTILLVVLMFIFASYGVQMAGGKLAKCNDLTIKTKEECVGYFYQYVHVTKLKITGQGDPDLHPKLLVPRLWANPRNFNFDHIGNAMLALFEILSFKGWTVMRDVILDRLGAGTALLTVDQRRWNDLKSRLKMAQPLYVPPRPPESSKIRKFLYDLSMSQYFKRFFTICVLLNSMLLFVPWSVEEEEHPETKETLKALIALSAVFTLLFAVEIICKVIAFTHRGFWQSVRNRIDLVITLFGLIWCLLHFFVALPTEKKNLREVTYLIGYSIVVMRFFTIVGRHSTLKMLMLTVFMSMLRSFFIIMAMFLLMLFYAYAGVILFGMVKYGQAVNRHANFRSSSNALAVLFRIVTGEDWNEVMHDCMGYVVVRRVKFLLRLLKGRLEVDPEKDRLLFKHMCYEMEQLHNSDEVSFHDVLSMLSYRSVDIRKHLQLEELVQREELEYLIEEEVAKLTIRSWLEKCLRRMRQKEQNFSFINSLRAATAGLVEPIEVPAVVEINKADVPKKSVGSKLSQRSSLGNAIADTAKKLIPTAKSPFERGNGRSSSIKIRPKPLTGVAESIEDLKKETADLQMSPLHSNILNSTSSHSAAVLESEVYFETIDVKEWWNDAIRCG</sequence>
<dbReference type="GO" id="GO:0005886">
    <property type="term" value="C:plasma membrane"/>
    <property type="evidence" value="ECO:0007669"/>
    <property type="project" value="TreeGrafter"/>
</dbReference>
<feature type="transmembrane region" description="Helical" evidence="6">
    <location>
        <begin position="602"/>
        <end position="620"/>
    </location>
</feature>
<comment type="subcellular location">
    <subcellularLocation>
        <location evidence="1">Membrane</location>
        <topology evidence="1">Multi-pass membrane protein</topology>
    </subcellularLocation>
</comment>
<dbReference type="GO" id="GO:0032224">
    <property type="term" value="P:positive regulation of synaptic transmission, cholinergic"/>
    <property type="evidence" value="ECO:0007669"/>
    <property type="project" value="TreeGrafter"/>
</dbReference>
<dbReference type="EMBL" id="LVZM01000096">
    <property type="protein sequence ID" value="OUC49989.1"/>
    <property type="molecule type" value="Genomic_DNA"/>
</dbReference>
<comment type="caution">
    <text evidence="8">The sequence shown here is derived from an EMBL/GenBank/DDBJ whole genome shotgun (WGS) entry which is preliminary data.</text>
</comment>
<reference evidence="8 9" key="1">
    <citation type="submission" date="2015-04" db="EMBL/GenBank/DDBJ databases">
        <title>Draft genome of the roundworm Trichinella nativa.</title>
        <authorList>
            <person name="Mitreva M."/>
        </authorList>
    </citation>
    <scope>NUCLEOTIDE SEQUENCE [LARGE SCALE GENOMIC DNA]</scope>
    <source>
        <strain evidence="8 9">ISS45</strain>
    </source>
</reference>
<feature type="transmembrane region" description="Helical" evidence="6">
    <location>
        <begin position="564"/>
        <end position="590"/>
    </location>
</feature>
<organism evidence="8 9">
    <name type="scientific">Trichinella nativa</name>
    <dbReference type="NCBI Taxonomy" id="6335"/>
    <lineage>
        <taxon>Eukaryota</taxon>
        <taxon>Metazoa</taxon>
        <taxon>Ecdysozoa</taxon>
        <taxon>Nematoda</taxon>
        <taxon>Enoplea</taxon>
        <taxon>Dorylaimia</taxon>
        <taxon>Trichinellida</taxon>
        <taxon>Trichinellidae</taxon>
        <taxon>Trichinella</taxon>
    </lineage>
</organism>
<name>A0A1Y3F2U2_9BILA</name>